<keyword evidence="1" id="KW-0732">Signal</keyword>
<accession>A0ABS1CGD6</accession>
<feature type="chain" id="PRO_5047486037" description="TraB/GumN family protein" evidence="1">
    <location>
        <begin position="33"/>
        <end position="296"/>
    </location>
</feature>
<dbReference type="EMBL" id="NRRV01000019">
    <property type="protein sequence ID" value="MBK1630981.1"/>
    <property type="molecule type" value="Genomic_DNA"/>
</dbReference>
<dbReference type="InterPro" id="IPR002816">
    <property type="entry name" value="TraB/PrgY/GumN_fam"/>
</dbReference>
<dbReference type="PANTHER" id="PTHR40590">
    <property type="entry name" value="CYTOPLASMIC PROTEIN-RELATED"/>
    <property type="match status" value="1"/>
</dbReference>
<gene>
    <name evidence="2" type="ORF">CKO31_09560</name>
</gene>
<dbReference type="CDD" id="cd14789">
    <property type="entry name" value="Tiki"/>
    <property type="match status" value="1"/>
</dbReference>
<dbReference type="InterPro" id="IPR047111">
    <property type="entry name" value="YbaP-like"/>
</dbReference>
<proteinExistence type="predicted"/>
<evidence type="ECO:0000313" key="3">
    <source>
        <dbReference type="Proteomes" id="UP000748752"/>
    </source>
</evidence>
<dbReference type="Proteomes" id="UP000748752">
    <property type="component" value="Unassembled WGS sequence"/>
</dbReference>
<keyword evidence="3" id="KW-1185">Reference proteome</keyword>
<evidence type="ECO:0000313" key="2">
    <source>
        <dbReference type="EMBL" id="MBK1630981.1"/>
    </source>
</evidence>
<name>A0ABS1CGD6_9GAMM</name>
<dbReference type="PANTHER" id="PTHR40590:SF1">
    <property type="entry name" value="CYTOPLASMIC PROTEIN"/>
    <property type="match status" value="1"/>
</dbReference>
<feature type="signal peptide" evidence="1">
    <location>
        <begin position="1"/>
        <end position="32"/>
    </location>
</feature>
<evidence type="ECO:0008006" key="4">
    <source>
        <dbReference type="Google" id="ProtNLM"/>
    </source>
</evidence>
<dbReference type="RefSeq" id="WP_200236446.1">
    <property type="nucleotide sequence ID" value="NZ_NRRV01000019.1"/>
</dbReference>
<sequence length="296" mass="32284">MAPARIRRPLWLLPFLLALAGVQAAATAQAHAQGLLFELTPPAGGPSSWLFATMHSEDPRVLQLPEPVTAALAAADALVLEVVPDAASVRATARAMRLPGSTELTDLVPPELYRRCVQALAARGLPASLPRKLKPWAVMTMLSMPPARTGEFLDRRLYQRAQAKAMPTLGLETTAEQLAVFERLRAEEQQALLRAAVADQGERERLFDALTDAYLRGALGELLALSEDRVPGLAPALQQRLRELLIDSRNRRMLTRIRALPRQQRHFIAVGALHLPGERGLLAGLGAAGYGLRRLH</sequence>
<evidence type="ECO:0000256" key="1">
    <source>
        <dbReference type="SAM" id="SignalP"/>
    </source>
</evidence>
<organism evidence="2 3">
    <name type="scientific">Thiohalocapsa halophila</name>
    <dbReference type="NCBI Taxonomy" id="69359"/>
    <lineage>
        <taxon>Bacteria</taxon>
        <taxon>Pseudomonadati</taxon>
        <taxon>Pseudomonadota</taxon>
        <taxon>Gammaproteobacteria</taxon>
        <taxon>Chromatiales</taxon>
        <taxon>Chromatiaceae</taxon>
        <taxon>Thiohalocapsa</taxon>
    </lineage>
</organism>
<dbReference type="Pfam" id="PF01963">
    <property type="entry name" value="TraB_PrgY_gumN"/>
    <property type="match status" value="1"/>
</dbReference>
<comment type="caution">
    <text evidence="2">The sequence shown here is derived from an EMBL/GenBank/DDBJ whole genome shotgun (WGS) entry which is preliminary data.</text>
</comment>
<protein>
    <recommendedName>
        <fullName evidence="4">TraB/GumN family protein</fullName>
    </recommendedName>
</protein>
<reference evidence="2 3" key="1">
    <citation type="journal article" date="2020" name="Microorganisms">
        <title>Osmotic Adaptation and Compatible Solute Biosynthesis of Phototrophic Bacteria as Revealed from Genome Analyses.</title>
        <authorList>
            <person name="Imhoff J.F."/>
            <person name="Rahn T."/>
            <person name="Kunzel S."/>
            <person name="Keller A."/>
            <person name="Neulinger S.C."/>
        </authorList>
    </citation>
    <scope>NUCLEOTIDE SEQUENCE [LARGE SCALE GENOMIC DNA]</scope>
    <source>
        <strain evidence="2 3">DSM 6210</strain>
    </source>
</reference>